<dbReference type="EMBL" id="FTOA01000001">
    <property type="protein sequence ID" value="SIS40860.1"/>
    <property type="molecule type" value="Genomic_DNA"/>
</dbReference>
<accession>A0A1N7IUY4</accession>
<dbReference type="PANTHER" id="PTHR37423">
    <property type="entry name" value="SOLUBLE LYTIC MUREIN TRANSGLYCOSYLASE-RELATED"/>
    <property type="match status" value="1"/>
</dbReference>
<protein>
    <submittedName>
        <fullName evidence="5">Soluble lytic murein transglycosylase</fullName>
    </submittedName>
</protein>
<dbReference type="Pfam" id="PF01464">
    <property type="entry name" value="SLT"/>
    <property type="match status" value="1"/>
</dbReference>
<dbReference type="AlphaFoldDB" id="A0A1N7IUY4"/>
<dbReference type="PANTHER" id="PTHR37423:SF2">
    <property type="entry name" value="MEMBRANE-BOUND LYTIC MUREIN TRANSGLYCOSYLASE C"/>
    <property type="match status" value="1"/>
</dbReference>
<dbReference type="Proteomes" id="UP000185678">
    <property type="component" value="Unassembled WGS sequence"/>
</dbReference>
<dbReference type="OrthoDB" id="9815002at2"/>
<dbReference type="Gene3D" id="1.25.20.10">
    <property type="entry name" value="Bacterial muramidases"/>
    <property type="match status" value="1"/>
</dbReference>
<dbReference type="SUPFAM" id="SSF53955">
    <property type="entry name" value="Lysozyme-like"/>
    <property type="match status" value="1"/>
</dbReference>
<dbReference type="STRING" id="80876.SAMN05421779_101638"/>
<dbReference type="Gene3D" id="1.10.530.10">
    <property type="match status" value="1"/>
</dbReference>
<proteinExistence type="inferred from homology"/>
<dbReference type="RefSeq" id="WP_084194527.1">
    <property type="nucleotide sequence ID" value="NZ_FTOA01000001.1"/>
</dbReference>
<keyword evidence="6" id="KW-1185">Reference proteome</keyword>
<dbReference type="GO" id="GO:0004553">
    <property type="term" value="F:hydrolase activity, hydrolyzing O-glycosyl compounds"/>
    <property type="evidence" value="ECO:0007669"/>
    <property type="project" value="InterPro"/>
</dbReference>
<gene>
    <name evidence="5" type="ORF">SAMN05421779_101638</name>
</gene>
<evidence type="ECO:0000256" key="3">
    <source>
        <dbReference type="ARBA" id="ARBA00022729"/>
    </source>
</evidence>
<reference evidence="5 6" key="1">
    <citation type="submission" date="2017-01" db="EMBL/GenBank/DDBJ databases">
        <authorList>
            <person name="Mah S.A."/>
            <person name="Swanson W.J."/>
            <person name="Moy G.W."/>
            <person name="Vacquier V.D."/>
        </authorList>
    </citation>
    <scope>NUCLEOTIDE SEQUENCE [LARGE SCALE GENOMIC DNA]</scope>
    <source>
        <strain evidence="5 6">DSM 11589</strain>
    </source>
</reference>
<evidence type="ECO:0000313" key="6">
    <source>
        <dbReference type="Proteomes" id="UP000185678"/>
    </source>
</evidence>
<feature type="domain" description="Transglycosylase SLT" evidence="4">
    <location>
        <begin position="533"/>
        <end position="633"/>
    </location>
</feature>
<evidence type="ECO:0000259" key="4">
    <source>
        <dbReference type="Pfam" id="PF01464"/>
    </source>
</evidence>
<organism evidence="5 6">
    <name type="scientific">Insolitispirillum peregrinum</name>
    <dbReference type="NCBI Taxonomy" id="80876"/>
    <lineage>
        <taxon>Bacteria</taxon>
        <taxon>Pseudomonadati</taxon>
        <taxon>Pseudomonadota</taxon>
        <taxon>Alphaproteobacteria</taxon>
        <taxon>Rhodospirillales</taxon>
        <taxon>Novispirillaceae</taxon>
        <taxon>Insolitispirillum</taxon>
    </lineage>
</organism>
<name>A0A1N7IUY4_9PROT</name>
<evidence type="ECO:0000256" key="2">
    <source>
        <dbReference type="ARBA" id="ARBA00009387"/>
    </source>
</evidence>
<dbReference type="GO" id="GO:0042597">
    <property type="term" value="C:periplasmic space"/>
    <property type="evidence" value="ECO:0007669"/>
    <property type="project" value="InterPro"/>
</dbReference>
<dbReference type="InterPro" id="IPR023346">
    <property type="entry name" value="Lysozyme-like_dom_sf"/>
</dbReference>
<dbReference type="InterPro" id="IPR008258">
    <property type="entry name" value="Transglycosylase_SLT_dom_1"/>
</dbReference>
<sequence length="688" mass="76299">MLKLSAVLQTQHSPARRFRHHSLKIASPALLVAALLGFSSPFLLPVGDSPAIAAAQAAPLSDGDQSLYQQAFDLATRGQWPSAISLADQARNPVLRDVLLWRYMQQPDSGYSFETISAFVTTHPGWPAQTALLRRAEDAMSGDESPQTLLRWFASNPPFSAKGKMILATTLMATGKTEQAIEVVRDAWVNEAFSARDEQEFLARFSSYLTLAHHQRRASALLWNDHDVSAERMLKLLDPDHRALIQARMALQRRDKTANALLNKVPAALRNDPGLLLDRITFRRKQGQEDEAIELFKAREADSVHPQHWWQERSLLARSYLRRGFVSQAYRLAAGHKMTSGTSYAEAEWLAGWIALRFLKDTDTALKHFKRADAVVTSPISVGRAAYWTGRAAEAGGQKAEAQRWYTKAAEQATSYYGQLAAARLDPSQRPGLPRAPQITDEDRRAFNNSDLTAVVRALGQISQEDQARSFLFRLTEDAPTEGQRALAVMLGTELRPDLAVAMSRRAAQKGTHVLDVAYPLPASLQITDNTPEKALVLSVIRQESNFNSRAISGAGAQGLMQLLPATAQHVAKKQGIPHATYQLTSDPSHNVQLGSSYLEGLINGFQGSYIMAVAGYNAGPGRPKNWVQEFGDPRQGEIDPIDWVEMIPFTETRNYVQRVLESVAVYRARLSKSEIRYTLEQDLKRGG</sequence>
<dbReference type="CDD" id="cd13401">
    <property type="entry name" value="Slt70-like"/>
    <property type="match status" value="1"/>
</dbReference>
<dbReference type="SUPFAM" id="SSF48435">
    <property type="entry name" value="Bacterial muramidases"/>
    <property type="match status" value="1"/>
</dbReference>
<evidence type="ECO:0000256" key="1">
    <source>
        <dbReference type="ARBA" id="ARBA00007734"/>
    </source>
</evidence>
<evidence type="ECO:0000313" key="5">
    <source>
        <dbReference type="EMBL" id="SIS40860.1"/>
    </source>
</evidence>
<comment type="similarity">
    <text evidence="1">Belongs to the transglycosylase Slt family.</text>
</comment>
<keyword evidence="3" id="KW-0732">Signal</keyword>
<dbReference type="InterPro" id="IPR008939">
    <property type="entry name" value="Lytic_TGlycosylase_superhlx_U"/>
</dbReference>
<comment type="similarity">
    <text evidence="2">Belongs to the virb1 family.</text>
</comment>